<keyword evidence="3" id="KW-1185">Reference proteome</keyword>
<organism evidence="2 3">
    <name type="scientific">Glarea lozoyensis (strain ATCC 74030 / MF5533)</name>
    <dbReference type="NCBI Taxonomy" id="1104152"/>
    <lineage>
        <taxon>Eukaryota</taxon>
        <taxon>Fungi</taxon>
        <taxon>Dikarya</taxon>
        <taxon>Ascomycota</taxon>
        <taxon>Pezizomycotina</taxon>
        <taxon>Leotiomycetes</taxon>
        <taxon>Helotiales</taxon>
        <taxon>Helotiaceae</taxon>
        <taxon>Glarea</taxon>
    </lineage>
</organism>
<evidence type="ECO:0000313" key="2">
    <source>
        <dbReference type="EMBL" id="EHL02660.1"/>
    </source>
</evidence>
<dbReference type="HOGENOM" id="CLU_1441189_0_0_1"/>
<dbReference type="InParanoid" id="H0EFN9"/>
<accession>H0EFN9</accession>
<sequence length="188" mass="21306">MAHESTPERDAKSIEDGDTDMDGGFASNASKPLRHMGNCRYVLRSPGNKSRQDKYDAASSSPVRRIENTPELDDEEMVDHLTNEFHVVALGRKSSVTEMEAEDPDLDNSAKIDDLVDIFDTARGRPDRRNTQYIREKQEIADNKRVLTTQDILRISRSNSTTLPEIQRDFAEGVRDSIVVTTKMRAYM</sequence>
<dbReference type="Proteomes" id="UP000005446">
    <property type="component" value="Unassembled WGS sequence"/>
</dbReference>
<evidence type="ECO:0000313" key="3">
    <source>
        <dbReference type="Proteomes" id="UP000005446"/>
    </source>
</evidence>
<gene>
    <name evidence="2" type="ORF">M7I_1169</name>
</gene>
<feature type="region of interest" description="Disordered" evidence="1">
    <location>
        <begin position="1"/>
        <end position="73"/>
    </location>
</feature>
<feature type="compositionally biased region" description="Basic and acidic residues" evidence="1">
    <location>
        <begin position="1"/>
        <end position="15"/>
    </location>
</feature>
<evidence type="ECO:0000256" key="1">
    <source>
        <dbReference type="SAM" id="MobiDB-lite"/>
    </source>
</evidence>
<proteinExistence type="predicted"/>
<name>H0EFN9_GLAL7</name>
<dbReference type="EMBL" id="AGUE01000020">
    <property type="protein sequence ID" value="EHL02660.1"/>
    <property type="molecule type" value="Genomic_DNA"/>
</dbReference>
<protein>
    <submittedName>
        <fullName evidence="2">Uncharacterized protein</fullName>
    </submittedName>
</protein>
<dbReference type="OrthoDB" id="10377874at2759"/>
<comment type="caution">
    <text evidence="2">The sequence shown here is derived from an EMBL/GenBank/DDBJ whole genome shotgun (WGS) entry which is preliminary data.</text>
</comment>
<reference evidence="2 3" key="1">
    <citation type="journal article" date="2012" name="Eukaryot. Cell">
        <title>Genome sequence of the fungus Glarea lozoyensis: the first genome sequence of a species from the Helotiaceae family.</title>
        <authorList>
            <person name="Youssar L."/>
            <person name="Gruening B.A."/>
            <person name="Erxleben A."/>
            <person name="Guenther S."/>
            <person name="Huettel W."/>
        </authorList>
    </citation>
    <scope>NUCLEOTIDE SEQUENCE [LARGE SCALE GENOMIC DNA]</scope>
    <source>
        <strain evidence="3">ATCC 74030 / MF5533</strain>
    </source>
</reference>
<dbReference type="AlphaFoldDB" id="H0EFN9"/>